<evidence type="ECO:0000313" key="3">
    <source>
        <dbReference type="Proteomes" id="UP000603545"/>
    </source>
</evidence>
<keyword evidence="1" id="KW-0472">Membrane</keyword>
<feature type="transmembrane region" description="Helical" evidence="1">
    <location>
        <begin position="104"/>
        <end position="129"/>
    </location>
</feature>
<gene>
    <name evidence="2" type="ORF">H8E80_04225</name>
</gene>
<evidence type="ECO:0000256" key="1">
    <source>
        <dbReference type="SAM" id="Phobius"/>
    </source>
</evidence>
<sequence length="212" mass="23619">MSWFTNTFKTSIGKKLIMAVTGLSFICFLMAHLAGNLTLYGGENAFNSYVERLHTFGPVITLIELGLLFLIIMHILIGSVLFYQNILARPIKYKVYKSAGGRSLGSATMPYSGFIILAFIIFHLINFHFADKTNNTIFQIVAEAFANPLYIVIYIAAMIVLAIHISHAFWSLFQTIGVNHPKYMPLIRIAGIVISLIFGVGFGFLPVYVSLI</sequence>
<dbReference type="NCBIfam" id="TIGR02046">
    <property type="entry name" value="sdhC_b558_fam"/>
    <property type="match status" value="1"/>
</dbReference>
<protein>
    <submittedName>
        <fullName evidence="2">Succinate dehydrogenase cytochrome b subunit</fullName>
    </submittedName>
</protein>
<dbReference type="CDD" id="cd03498">
    <property type="entry name" value="SQR_TypeB_2_TM"/>
    <property type="match status" value="1"/>
</dbReference>
<dbReference type="AlphaFoldDB" id="A0A8J6N4N5"/>
<keyword evidence="1" id="KW-0812">Transmembrane</keyword>
<dbReference type="SUPFAM" id="SSF81343">
    <property type="entry name" value="Fumarate reductase respiratory complex transmembrane subunits"/>
    <property type="match status" value="1"/>
</dbReference>
<comment type="caution">
    <text evidence="2">The sequence shown here is derived from an EMBL/GenBank/DDBJ whole genome shotgun (WGS) entry which is preliminary data.</text>
</comment>
<dbReference type="Proteomes" id="UP000603545">
    <property type="component" value="Unassembled WGS sequence"/>
</dbReference>
<reference evidence="2 3" key="1">
    <citation type="submission" date="2020-08" db="EMBL/GenBank/DDBJ databases">
        <title>Bridging the membrane lipid divide: bacteria of the FCB group superphylum have the potential to synthesize archaeal ether lipids.</title>
        <authorList>
            <person name="Villanueva L."/>
            <person name="Von Meijenfeldt F.A.B."/>
            <person name="Westbye A.B."/>
            <person name="Yadav S."/>
            <person name="Hopmans E.C."/>
            <person name="Dutilh B.E."/>
            <person name="Sinninghe Damste J.S."/>
        </authorList>
    </citation>
    <scope>NUCLEOTIDE SEQUENCE [LARGE SCALE GENOMIC DNA]</scope>
    <source>
        <strain evidence="2">NIOZ-UU82</strain>
    </source>
</reference>
<feature type="transmembrane region" description="Helical" evidence="1">
    <location>
        <begin position="16"/>
        <end position="39"/>
    </location>
</feature>
<proteinExistence type="predicted"/>
<dbReference type="Gene3D" id="1.20.1300.10">
    <property type="entry name" value="Fumarate reductase/succinate dehydrogenase, transmembrane subunit"/>
    <property type="match status" value="1"/>
</dbReference>
<accession>A0A8J6N4N5</accession>
<dbReference type="GO" id="GO:0016020">
    <property type="term" value="C:membrane"/>
    <property type="evidence" value="ECO:0007669"/>
    <property type="project" value="InterPro"/>
</dbReference>
<dbReference type="EMBL" id="JACNLL010000042">
    <property type="protein sequence ID" value="MBC8199238.1"/>
    <property type="molecule type" value="Genomic_DNA"/>
</dbReference>
<dbReference type="InterPro" id="IPR011138">
    <property type="entry name" value="Cytochrome_b-558"/>
</dbReference>
<organism evidence="2 3">
    <name type="scientific">Candidatus Desulfaltia bathyphila</name>
    <dbReference type="NCBI Taxonomy" id="2841697"/>
    <lineage>
        <taxon>Bacteria</taxon>
        <taxon>Pseudomonadati</taxon>
        <taxon>Thermodesulfobacteriota</taxon>
        <taxon>Desulfobacteria</taxon>
        <taxon>Desulfobacterales</taxon>
        <taxon>Desulfobacterales incertae sedis</taxon>
        <taxon>Candidatus Desulfaltia</taxon>
    </lineage>
</organism>
<name>A0A8J6N4N5_9BACT</name>
<keyword evidence="1" id="KW-1133">Transmembrane helix</keyword>
<feature type="transmembrane region" description="Helical" evidence="1">
    <location>
        <begin position="149"/>
        <end position="173"/>
    </location>
</feature>
<dbReference type="InterPro" id="IPR034804">
    <property type="entry name" value="SQR/QFR_C/D"/>
</dbReference>
<feature type="transmembrane region" description="Helical" evidence="1">
    <location>
        <begin position="59"/>
        <end position="83"/>
    </location>
</feature>
<feature type="transmembrane region" description="Helical" evidence="1">
    <location>
        <begin position="185"/>
        <end position="209"/>
    </location>
</feature>
<evidence type="ECO:0000313" key="2">
    <source>
        <dbReference type="EMBL" id="MBC8199238.1"/>
    </source>
</evidence>